<accession>A0ABD1Y7R3</accession>
<evidence type="ECO:0000259" key="7">
    <source>
        <dbReference type="PROSITE" id="PS50066"/>
    </source>
</evidence>
<dbReference type="PANTHER" id="PTHR48019">
    <property type="entry name" value="SERUM RESPONSE FACTOR HOMOLOG"/>
    <property type="match status" value="1"/>
</dbReference>
<comment type="subcellular location">
    <subcellularLocation>
        <location evidence="1">Nucleus</location>
    </subcellularLocation>
</comment>
<dbReference type="SUPFAM" id="SSF55455">
    <property type="entry name" value="SRF-like"/>
    <property type="match status" value="1"/>
</dbReference>
<gene>
    <name evidence="8" type="ORF">R1flu_003003</name>
</gene>
<evidence type="ECO:0000313" key="9">
    <source>
        <dbReference type="Proteomes" id="UP001605036"/>
    </source>
</evidence>
<keyword evidence="6" id="KW-0175">Coiled coil</keyword>
<organism evidence="8 9">
    <name type="scientific">Riccia fluitans</name>
    <dbReference type="NCBI Taxonomy" id="41844"/>
    <lineage>
        <taxon>Eukaryota</taxon>
        <taxon>Viridiplantae</taxon>
        <taxon>Streptophyta</taxon>
        <taxon>Embryophyta</taxon>
        <taxon>Marchantiophyta</taxon>
        <taxon>Marchantiopsida</taxon>
        <taxon>Marchantiidae</taxon>
        <taxon>Marchantiales</taxon>
        <taxon>Ricciaceae</taxon>
        <taxon>Riccia</taxon>
    </lineage>
</organism>
<evidence type="ECO:0000256" key="3">
    <source>
        <dbReference type="ARBA" id="ARBA00023125"/>
    </source>
</evidence>
<reference evidence="8 9" key="1">
    <citation type="submission" date="2024-09" db="EMBL/GenBank/DDBJ databases">
        <title>Chromosome-scale assembly of Riccia fluitans.</title>
        <authorList>
            <person name="Paukszto L."/>
            <person name="Sawicki J."/>
            <person name="Karawczyk K."/>
            <person name="Piernik-Szablinska J."/>
            <person name="Szczecinska M."/>
            <person name="Mazdziarz M."/>
        </authorList>
    </citation>
    <scope>NUCLEOTIDE SEQUENCE [LARGE SCALE GENOMIC DNA]</scope>
    <source>
        <strain evidence="8">Rf_01</strain>
        <tissue evidence="8">Aerial parts of the thallus</tissue>
    </source>
</reference>
<sequence length="464" mass="52172">MGRVKLEIKKIEVPLKRQVTYSKRKNGLLKKAYELSVLCDEDIALIMFLPSGKLALFSTKFRIEDAATRFADVPLHQRENYFSEEHSRISECNTNFKNLEYLKKAVLKLNSVAESEAQGHGDLEVQELQAILKELMEETQFFEREARLLQEMESIGSLTSIRHLLVMEQQFEQSLVKVRKRKAELAQDEAQLRYRLSQEDILQHGSFLDQMMMKMPNGSGRVPSINMSAGQNITTSTGEPQFNSWMASQVSQEYMDPTIASVSTISGSGAGGKSEPTASFFQCEQMNQLNKMMGQIESQGCYHDQRELSSNVNVFRQATSEGGFRQYYFQGGFQGQPVAISGHENQLEKNSGFHGGLQEQFLSSEVDLGEAIPSYGLSGSPPEVLSKKIYGRLLEEQQQQFLSSEVDLGQSIPSYGLSGSPPEVLSKKMYGGLQEEQQQQFLSSEVNLGQPIPSSGYLDFFQKY</sequence>
<evidence type="ECO:0000256" key="6">
    <source>
        <dbReference type="SAM" id="Coils"/>
    </source>
</evidence>
<keyword evidence="9" id="KW-1185">Reference proteome</keyword>
<dbReference type="PRINTS" id="PR00404">
    <property type="entry name" value="MADSDOMAIN"/>
</dbReference>
<protein>
    <recommendedName>
        <fullName evidence="7">MADS-box domain-containing protein</fullName>
    </recommendedName>
</protein>
<dbReference type="InterPro" id="IPR036879">
    <property type="entry name" value="TF_MADSbox_sf"/>
</dbReference>
<dbReference type="Pfam" id="PF00319">
    <property type="entry name" value="SRF-TF"/>
    <property type="match status" value="1"/>
</dbReference>
<evidence type="ECO:0000256" key="4">
    <source>
        <dbReference type="ARBA" id="ARBA00023163"/>
    </source>
</evidence>
<evidence type="ECO:0000256" key="1">
    <source>
        <dbReference type="ARBA" id="ARBA00004123"/>
    </source>
</evidence>
<evidence type="ECO:0000256" key="5">
    <source>
        <dbReference type="ARBA" id="ARBA00023242"/>
    </source>
</evidence>
<evidence type="ECO:0000313" key="8">
    <source>
        <dbReference type="EMBL" id="KAL2622798.1"/>
    </source>
</evidence>
<dbReference type="EMBL" id="JBHFFA010000006">
    <property type="protein sequence ID" value="KAL2622798.1"/>
    <property type="molecule type" value="Genomic_DNA"/>
</dbReference>
<keyword evidence="4" id="KW-0804">Transcription</keyword>
<feature type="coiled-coil region" evidence="6">
    <location>
        <begin position="125"/>
        <end position="152"/>
    </location>
</feature>
<name>A0ABD1Y7R3_9MARC</name>
<keyword evidence="3" id="KW-0238">DNA-binding</keyword>
<keyword evidence="5" id="KW-0539">Nucleus</keyword>
<dbReference type="GO" id="GO:0005634">
    <property type="term" value="C:nucleus"/>
    <property type="evidence" value="ECO:0007669"/>
    <property type="project" value="UniProtKB-SubCell"/>
</dbReference>
<proteinExistence type="predicted"/>
<dbReference type="InterPro" id="IPR002100">
    <property type="entry name" value="TF_MADSbox"/>
</dbReference>
<dbReference type="InterPro" id="IPR050142">
    <property type="entry name" value="MADS-box/MEF2_TF"/>
</dbReference>
<feature type="domain" description="MADS-box" evidence="7">
    <location>
        <begin position="1"/>
        <end position="61"/>
    </location>
</feature>
<dbReference type="GO" id="GO:0003677">
    <property type="term" value="F:DNA binding"/>
    <property type="evidence" value="ECO:0007669"/>
    <property type="project" value="UniProtKB-KW"/>
</dbReference>
<evidence type="ECO:0000256" key="2">
    <source>
        <dbReference type="ARBA" id="ARBA00023015"/>
    </source>
</evidence>
<dbReference type="Proteomes" id="UP001605036">
    <property type="component" value="Unassembled WGS sequence"/>
</dbReference>
<comment type="caution">
    <text evidence="8">The sequence shown here is derived from an EMBL/GenBank/DDBJ whole genome shotgun (WGS) entry which is preliminary data.</text>
</comment>
<keyword evidence="2" id="KW-0805">Transcription regulation</keyword>
<dbReference type="Gene3D" id="3.40.1810.10">
    <property type="entry name" value="Transcription factor, MADS-box"/>
    <property type="match status" value="1"/>
</dbReference>
<dbReference type="AlphaFoldDB" id="A0ABD1Y7R3"/>
<dbReference type="SMART" id="SM00432">
    <property type="entry name" value="MADS"/>
    <property type="match status" value="1"/>
</dbReference>
<dbReference type="PROSITE" id="PS50066">
    <property type="entry name" value="MADS_BOX_2"/>
    <property type="match status" value="1"/>
</dbReference>